<evidence type="ECO:0000313" key="3">
    <source>
        <dbReference type="EMBL" id="SDX14849.1"/>
    </source>
</evidence>
<feature type="active site" evidence="2">
    <location>
        <position position="49"/>
    </location>
</feature>
<reference evidence="3 4" key="1">
    <citation type="submission" date="2016-10" db="EMBL/GenBank/DDBJ databases">
        <authorList>
            <person name="de Groot N.N."/>
        </authorList>
    </citation>
    <scope>NUCLEOTIDE SEQUENCE [LARGE SCALE GENOMIC DNA]</scope>
    <source>
        <strain evidence="3 4">DSM 19219</strain>
    </source>
</reference>
<proteinExistence type="inferred from homology"/>
<organism evidence="3 4">
    <name type="scientific">Aidingimonas halophila</name>
    <dbReference type="NCBI Taxonomy" id="574349"/>
    <lineage>
        <taxon>Bacteria</taxon>
        <taxon>Pseudomonadati</taxon>
        <taxon>Pseudomonadota</taxon>
        <taxon>Gammaproteobacteria</taxon>
        <taxon>Oceanospirillales</taxon>
        <taxon>Halomonadaceae</taxon>
        <taxon>Aidingimonas</taxon>
    </lineage>
</organism>
<keyword evidence="4" id="KW-1185">Reference proteome</keyword>
<evidence type="ECO:0000256" key="1">
    <source>
        <dbReference type="ARBA" id="ARBA00008270"/>
    </source>
</evidence>
<accession>A0A1H2ZDM1</accession>
<dbReference type="RefSeq" id="WP_092569118.1">
    <property type="nucleotide sequence ID" value="NZ_BMXH01000001.1"/>
</dbReference>
<dbReference type="SUPFAM" id="SSF54506">
    <property type="entry name" value="Diaminopimelate epimerase-like"/>
    <property type="match status" value="1"/>
</dbReference>
<name>A0A1H2ZDM1_9GAMM</name>
<dbReference type="AlphaFoldDB" id="A0A1H2ZDM1"/>
<evidence type="ECO:0000313" key="4">
    <source>
        <dbReference type="Proteomes" id="UP000198500"/>
    </source>
</evidence>
<dbReference type="PANTHER" id="PTHR13774:SF32">
    <property type="entry name" value="ANTISENSE-ENHANCING SEQUENCE 1"/>
    <property type="match status" value="1"/>
</dbReference>
<dbReference type="PANTHER" id="PTHR13774">
    <property type="entry name" value="PHENAZINE BIOSYNTHESIS PROTEIN"/>
    <property type="match status" value="1"/>
</dbReference>
<dbReference type="STRING" id="574349.SAMN05443545_10497"/>
<protein>
    <submittedName>
        <fullName evidence="3">Trans-2,3-dihydro-3-hydroxyanthranilate isomerase</fullName>
    </submittedName>
</protein>
<dbReference type="Pfam" id="PF02567">
    <property type="entry name" value="PhzC-PhzF"/>
    <property type="match status" value="1"/>
</dbReference>
<dbReference type="Proteomes" id="UP000198500">
    <property type="component" value="Unassembled WGS sequence"/>
</dbReference>
<evidence type="ECO:0000256" key="2">
    <source>
        <dbReference type="PIRSR" id="PIRSR016184-1"/>
    </source>
</evidence>
<dbReference type="OrthoDB" id="9788221at2"/>
<dbReference type="InterPro" id="IPR003719">
    <property type="entry name" value="Phenazine_PhzF-like"/>
</dbReference>
<dbReference type="PIRSF" id="PIRSF016184">
    <property type="entry name" value="PhzC_PhzF"/>
    <property type="match status" value="1"/>
</dbReference>
<dbReference type="Gene3D" id="3.10.310.10">
    <property type="entry name" value="Diaminopimelate Epimerase, Chain A, domain 1"/>
    <property type="match status" value="2"/>
</dbReference>
<gene>
    <name evidence="3" type="ORF">SAMN05443545_10497</name>
</gene>
<sequence>MNRTGDRYYLLDVFTDTPFAGNPLAVFTEAAGMSTERMQAIATELNLSETVFVGTPEARNRFPIRIFTPGTELPFAGHPTIGTAHLLASLALADRQSPLVLQAGVGDLDVRFDGDMARFTTARPVDLQPSSLDRVTAADLLGLSLSQIVDEPVIASCGLAFHLIELDSLEALGKALPSAASWHRTVSPSGIEQIYLHVRTGDATRRSRMFSTEIGNLREDPATGSAASALVGFLATRQSGVGQWHWWFDQGVEMGRPSRIHASVERDTNDAMTIHIGGQAVIVGEGMVYL</sequence>
<comment type="similarity">
    <text evidence="1">Belongs to the PhzF family.</text>
</comment>
<keyword evidence="3" id="KW-0413">Isomerase</keyword>
<dbReference type="NCBIfam" id="TIGR00654">
    <property type="entry name" value="PhzF_family"/>
    <property type="match status" value="1"/>
</dbReference>
<dbReference type="EMBL" id="FNNI01000004">
    <property type="protein sequence ID" value="SDX14849.1"/>
    <property type="molecule type" value="Genomic_DNA"/>
</dbReference>
<dbReference type="GO" id="GO:0005737">
    <property type="term" value="C:cytoplasm"/>
    <property type="evidence" value="ECO:0007669"/>
    <property type="project" value="TreeGrafter"/>
</dbReference>
<dbReference type="GO" id="GO:0016853">
    <property type="term" value="F:isomerase activity"/>
    <property type="evidence" value="ECO:0007669"/>
    <property type="project" value="UniProtKB-KW"/>
</dbReference>